<dbReference type="SUPFAM" id="SSF54211">
    <property type="entry name" value="Ribosomal protein S5 domain 2-like"/>
    <property type="match status" value="1"/>
</dbReference>
<evidence type="ECO:0000256" key="3">
    <source>
        <dbReference type="ARBA" id="ARBA00022741"/>
    </source>
</evidence>
<dbReference type="AlphaFoldDB" id="A0A8J7M3J2"/>
<dbReference type="PANTHER" id="PTHR20861">
    <property type="entry name" value="HOMOSERINE/4-DIPHOSPHOCYTIDYL-2-C-METHYL-D-ERYTHRITOL KINASE"/>
    <property type="match status" value="1"/>
</dbReference>
<feature type="domain" description="GHMP kinase C-terminal" evidence="7">
    <location>
        <begin position="199"/>
        <end position="261"/>
    </location>
</feature>
<proteinExistence type="predicted"/>
<dbReference type="RefSeq" id="WP_200605639.1">
    <property type="nucleotide sequence ID" value="NZ_JAEHHL010000001.1"/>
</dbReference>
<evidence type="ECO:0000313" key="9">
    <source>
        <dbReference type="Proteomes" id="UP000655420"/>
    </source>
</evidence>
<dbReference type="InterPro" id="IPR006204">
    <property type="entry name" value="GHMP_kinase_N_dom"/>
</dbReference>
<dbReference type="Proteomes" id="UP000655420">
    <property type="component" value="Unassembled WGS sequence"/>
</dbReference>
<sequence>MNQRLATSVNPKPATTRVRGHFGELAQGLASPGGTVALVTLPCPALVTEVTFRPAPGPPTSGEPVSRKALDAARATLARLGRADWGGEILIRRACPPGLGAGTSTAEALGTVRAVAAAFGQQFSPDDEAALCLAAEGAVDPLMHECTTLFASRQGRVLRRLPPLPGLAVAGGFAGAARITDPADKDFPPMGDVFEAIEAALSDGDLRALGVAATRSAAANQTRNPNPAWEAVQEISRDVGALGVCVAHTGSAIALLLDPGNDPTVLLPRLSDAGLQHIIGWTL</sequence>
<dbReference type="EMBL" id="JAEHHL010000001">
    <property type="protein sequence ID" value="MBK0397656.1"/>
    <property type="molecule type" value="Genomic_DNA"/>
</dbReference>
<reference evidence="8" key="1">
    <citation type="submission" date="2020-12" db="EMBL/GenBank/DDBJ databases">
        <title>Bacterial taxonomy.</title>
        <authorList>
            <person name="Pan X."/>
        </authorList>
    </citation>
    <scope>NUCLEOTIDE SEQUENCE</scope>
    <source>
        <strain evidence="8">M0105</strain>
    </source>
</reference>
<feature type="domain" description="GHMP kinase N-terminal" evidence="6">
    <location>
        <begin position="71"/>
        <end position="138"/>
    </location>
</feature>
<dbReference type="Pfam" id="PF00288">
    <property type="entry name" value="GHMP_kinases_N"/>
    <property type="match status" value="1"/>
</dbReference>
<dbReference type="InterPro" id="IPR013750">
    <property type="entry name" value="GHMP_kinase_C_dom"/>
</dbReference>
<dbReference type="GO" id="GO:0016301">
    <property type="term" value="F:kinase activity"/>
    <property type="evidence" value="ECO:0007669"/>
    <property type="project" value="UniProtKB-KW"/>
</dbReference>
<name>A0A8J7M3J2_9RHOB</name>
<gene>
    <name evidence="8" type="ORF">H0I76_00500</name>
</gene>
<keyword evidence="9" id="KW-1185">Reference proteome</keyword>
<evidence type="ECO:0000259" key="6">
    <source>
        <dbReference type="Pfam" id="PF00288"/>
    </source>
</evidence>
<comment type="caution">
    <text evidence="8">The sequence shown here is derived from an EMBL/GenBank/DDBJ whole genome shotgun (WGS) entry which is preliminary data.</text>
</comment>
<dbReference type="GO" id="GO:0008652">
    <property type="term" value="P:amino acid biosynthetic process"/>
    <property type="evidence" value="ECO:0007669"/>
    <property type="project" value="UniProtKB-KW"/>
</dbReference>
<evidence type="ECO:0000313" key="8">
    <source>
        <dbReference type="EMBL" id="MBK0397656.1"/>
    </source>
</evidence>
<dbReference type="Gene3D" id="3.30.230.10">
    <property type="match status" value="1"/>
</dbReference>
<accession>A0A8J7M3J2</accession>
<evidence type="ECO:0000256" key="2">
    <source>
        <dbReference type="ARBA" id="ARBA00022679"/>
    </source>
</evidence>
<organism evidence="8 9">
    <name type="scientific">Thermohalobaculum xanthum</name>
    <dbReference type="NCBI Taxonomy" id="2753746"/>
    <lineage>
        <taxon>Bacteria</taxon>
        <taxon>Pseudomonadati</taxon>
        <taxon>Pseudomonadota</taxon>
        <taxon>Alphaproteobacteria</taxon>
        <taxon>Rhodobacterales</taxon>
        <taxon>Paracoccaceae</taxon>
        <taxon>Thermohalobaculum</taxon>
    </lineage>
</organism>
<keyword evidence="3" id="KW-0547">Nucleotide-binding</keyword>
<dbReference type="Pfam" id="PF08544">
    <property type="entry name" value="GHMP_kinases_C"/>
    <property type="match status" value="1"/>
</dbReference>
<keyword evidence="2" id="KW-0808">Transferase</keyword>
<keyword evidence="5" id="KW-0067">ATP-binding</keyword>
<dbReference type="InterPro" id="IPR014721">
    <property type="entry name" value="Ribsml_uS5_D2-typ_fold_subgr"/>
</dbReference>
<protein>
    <submittedName>
        <fullName evidence="8">Propanediol utilization protein</fullName>
    </submittedName>
</protein>
<dbReference type="PANTHER" id="PTHR20861:SF1">
    <property type="entry name" value="HOMOSERINE KINASE"/>
    <property type="match status" value="1"/>
</dbReference>
<evidence type="ECO:0000256" key="5">
    <source>
        <dbReference type="ARBA" id="ARBA00022840"/>
    </source>
</evidence>
<keyword evidence="1" id="KW-0028">Amino-acid biosynthesis</keyword>
<keyword evidence="4" id="KW-0418">Kinase</keyword>
<dbReference type="InterPro" id="IPR020568">
    <property type="entry name" value="Ribosomal_Su5_D2-typ_SF"/>
</dbReference>
<evidence type="ECO:0000259" key="7">
    <source>
        <dbReference type="Pfam" id="PF08544"/>
    </source>
</evidence>
<evidence type="ECO:0000256" key="1">
    <source>
        <dbReference type="ARBA" id="ARBA00022605"/>
    </source>
</evidence>
<evidence type="ECO:0000256" key="4">
    <source>
        <dbReference type="ARBA" id="ARBA00022777"/>
    </source>
</evidence>
<dbReference type="GO" id="GO:0005524">
    <property type="term" value="F:ATP binding"/>
    <property type="evidence" value="ECO:0007669"/>
    <property type="project" value="UniProtKB-KW"/>
</dbReference>